<dbReference type="InterPro" id="IPR028000">
    <property type="entry name" value="Pma1"/>
</dbReference>
<protein>
    <submittedName>
        <fullName evidence="3">Uncharacterized protein</fullName>
    </submittedName>
</protein>
<feature type="compositionally biased region" description="Low complexity" evidence="1">
    <location>
        <begin position="320"/>
        <end position="332"/>
    </location>
</feature>
<organism evidence="3 4">
    <name type="scientific">Sordaria macrospora</name>
    <dbReference type="NCBI Taxonomy" id="5147"/>
    <lineage>
        <taxon>Eukaryota</taxon>
        <taxon>Fungi</taxon>
        <taxon>Dikarya</taxon>
        <taxon>Ascomycota</taxon>
        <taxon>Pezizomycotina</taxon>
        <taxon>Sordariomycetes</taxon>
        <taxon>Sordariomycetidae</taxon>
        <taxon>Sordariales</taxon>
        <taxon>Sordariaceae</taxon>
        <taxon>Sordaria</taxon>
    </lineage>
</organism>
<evidence type="ECO:0000256" key="2">
    <source>
        <dbReference type="SAM" id="Phobius"/>
    </source>
</evidence>
<dbReference type="EMBL" id="NMPR01000006">
    <property type="protein sequence ID" value="KAA8636080.1"/>
    <property type="molecule type" value="Genomic_DNA"/>
</dbReference>
<sequence length="470" mass="50372">MSPRSTLRAIAATVAGLANALPQPQAPETIVGPSPLVWVHVSATEHAGSTHFTTITPTPTVDANGAPTALSAPPDYLTASSVYTSLEGGTKPVTYTGVNPTPTGISQWNITGDYLACENVVQSLDDDDDKPLFCIPKRDTVLRPGKGYYIVWDPSYFAEPAKETVGVRIEFLQADKSIIHMDLLVKSNADRGFAYWYIDDSWWSQYQPWTFRERHNPTGVNISLILYNLDEVRSEKGLIPGPVVWVTDKEDLFAEDEDDWPTTPAPAPAPAPDSDMSSTQKTVAIAVPITFVGLLLLVIMYVHRKRKERNGTPTIHPNRNRNSSSASGSGPIPSNPPLFSGGGGFLGGLFGRAKRASGGRNGYGIRQSYSERVGTAPGNTAGATRVDSDPPAYEEAIKSGSGAAAAAGGGGGVDGGVFELTDRSSWSPPTRRPTSPPTYESDYSPPQVGRGNSNVFREELGRQQQQARQG</sequence>
<keyword evidence="2" id="KW-1133">Transmembrane helix</keyword>
<gene>
    <name evidence="3" type="ORF">SMACR_03631</name>
</gene>
<reference evidence="3 4" key="1">
    <citation type="submission" date="2017-07" db="EMBL/GenBank/DDBJ databases">
        <title>Genome sequence of the Sordaria macrospora wild type strain R19027.</title>
        <authorList>
            <person name="Nowrousian M."/>
            <person name="Teichert I."/>
            <person name="Kueck U."/>
        </authorList>
    </citation>
    <scope>NUCLEOTIDE SEQUENCE [LARGE SCALE GENOMIC DNA]</scope>
    <source>
        <strain evidence="3 4">R19027</strain>
        <tissue evidence="3">Mycelium</tissue>
    </source>
</reference>
<comment type="caution">
    <text evidence="3">The sequence shown here is derived from an EMBL/GenBank/DDBJ whole genome shotgun (WGS) entry which is preliminary data.</text>
</comment>
<feature type="region of interest" description="Disordered" evidence="1">
    <location>
        <begin position="309"/>
        <end position="339"/>
    </location>
</feature>
<dbReference type="AlphaFoldDB" id="A0A8S9A4I8"/>
<feature type="transmembrane region" description="Helical" evidence="2">
    <location>
        <begin position="283"/>
        <end position="302"/>
    </location>
</feature>
<keyword evidence="2" id="KW-0472">Membrane</keyword>
<dbReference type="VEuPathDB" id="FungiDB:SMAC_03631"/>
<feature type="region of interest" description="Disordered" evidence="1">
    <location>
        <begin position="355"/>
        <end position="470"/>
    </location>
</feature>
<dbReference type="Proteomes" id="UP000433876">
    <property type="component" value="Unassembled WGS sequence"/>
</dbReference>
<proteinExistence type="predicted"/>
<evidence type="ECO:0000256" key="1">
    <source>
        <dbReference type="SAM" id="MobiDB-lite"/>
    </source>
</evidence>
<feature type="region of interest" description="Disordered" evidence="1">
    <location>
        <begin position="255"/>
        <end position="277"/>
    </location>
</feature>
<evidence type="ECO:0000313" key="3">
    <source>
        <dbReference type="EMBL" id="KAA8636080.1"/>
    </source>
</evidence>
<evidence type="ECO:0000313" key="4">
    <source>
        <dbReference type="Proteomes" id="UP000433876"/>
    </source>
</evidence>
<keyword evidence="2" id="KW-0812">Transmembrane</keyword>
<accession>A0A8S9A4I8</accession>
<name>A0A8S9A4I8_SORMA</name>
<dbReference type="Pfam" id="PF14610">
    <property type="entry name" value="Psg1"/>
    <property type="match status" value="1"/>
</dbReference>